<dbReference type="EMBL" id="MN740807">
    <property type="protein sequence ID" value="QHS82898.1"/>
    <property type="molecule type" value="Genomic_DNA"/>
</dbReference>
<reference evidence="1" key="1">
    <citation type="journal article" date="2020" name="Nature">
        <title>Giant virus diversity and host interactions through global metagenomics.</title>
        <authorList>
            <person name="Schulz F."/>
            <person name="Roux S."/>
            <person name="Paez-Espino D."/>
            <person name="Jungbluth S."/>
            <person name="Walsh D.A."/>
            <person name="Denef V.J."/>
            <person name="McMahon K.D."/>
            <person name="Konstantinidis K.T."/>
            <person name="Eloe-Fadrosh E.A."/>
            <person name="Kyrpides N.C."/>
            <person name="Woyke T."/>
        </authorList>
    </citation>
    <scope>NUCLEOTIDE SEQUENCE</scope>
    <source>
        <strain evidence="1">GVMAG-S-1101171-111</strain>
    </source>
</reference>
<accession>A0A6C0AT40</accession>
<proteinExistence type="predicted"/>
<name>A0A6C0AT40_9ZZZZ</name>
<protein>
    <submittedName>
        <fullName evidence="1">Uncharacterized protein</fullName>
    </submittedName>
</protein>
<organism evidence="1">
    <name type="scientific">viral metagenome</name>
    <dbReference type="NCBI Taxonomy" id="1070528"/>
    <lineage>
        <taxon>unclassified sequences</taxon>
        <taxon>metagenomes</taxon>
        <taxon>organismal metagenomes</taxon>
    </lineage>
</organism>
<sequence length="257" mass="29506">MSSVNQMDKKVPSVFPSLPSLPCHLVSEIVGLANGTNKTDPLVIEIHPETGAQIVELNPQILAPLKKSVKEAVELLKKHHQVFELTQEIDEDDFEFDEEIETAIKEYSKNVQPLDKITIRSAYAHYGIKGFDDLNEPISKAFYKKALEIAKQLKPPLSRTLRVQYLDKVLTQIHLENSDLSFAIQVFVWNYAYSDSLVKDFISPLNCKRFDSDEYGYEPILDYHGTTSNLDVLEWAYRKNQRYWLKIVTGKIENEAE</sequence>
<dbReference type="AlphaFoldDB" id="A0A6C0AT40"/>
<evidence type="ECO:0000313" key="1">
    <source>
        <dbReference type="EMBL" id="QHS82898.1"/>
    </source>
</evidence>